<dbReference type="SUPFAM" id="SSF63737">
    <property type="entry name" value="Leukotriene A4 hydrolase N-terminal domain"/>
    <property type="match status" value="1"/>
</dbReference>
<evidence type="ECO:0000256" key="1">
    <source>
        <dbReference type="SAM" id="MobiDB-lite"/>
    </source>
</evidence>
<evidence type="ECO:0000256" key="2">
    <source>
        <dbReference type="SAM" id="Phobius"/>
    </source>
</evidence>
<dbReference type="HOGENOM" id="CLU_1429611_0_0_1"/>
<dbReference type="InterPro" id="IPR042097">
    <property type="entry name" value="Aminopeptidase_N-like_N_sf"/>
</dbReference>
<gene>
    <name evidence="4" type="ORF">NEMVEDRAFT_v1g207112</name>
</gene>
<dbReference type="Proteomes" id="UP000001593">
    <property type="component" value="Unassembled WGS sequence"/>
</dbReference>
<keyword evidence="2" id="KW-1133">Transmembrane helix</keyword>
<dbReference type="Gene3D" id="2.60.40.1730">
    <property type="entry name" value="tricorn interacting facor f3 domain"/>
    <property type="match status" value="1"/>
</dbReference>
<evidence type="ECO:0000313" key="4">
    <source>
        <dbReference type="EMBL" id="EDO41011.1"/>
    </source>
</evidence>
<organism evidence="4 5">
    <name type="scientific">Nematostella vectensis</name>
    <name type="common">Starlet sea anemone</name>
    <dbReference type="NCBI Taxonomy" id="45351"/>
    <lineage>
        <taxon>Eukaryota</taxon>
        <taxon>Metazoa</taxon>
        <taxon>Cnidaria</taxon>
        <taxon>Anthozoa</taxon>
        <taxon>Hexacorallia</taxon>
        <taxon>Actiniaria</taxon>
        <taxon>Edwardsiidae</taxon>
        <taxon>Nematostella</taxon>
    </lineage>
</organism>
<feature type="transmembrane region" description="Helical" evidence="2">
    <location>
        <begin position="38"/>
        <end position="61"/>
    </location>
</feature>
<name>A7S5H6_NEMVE</name>
<keyword evidence="2" id="KW-0812">Transmembrane</keyword>
<feature type="region of interest" description="Disordered" evidence="1">
    <location>
        <begin position="68"/>
        <end position="89"/>
    </location>
</feature>
<keyword evidence="5" id="KW-1185">Reference proteome</keyword>
<dbReference type="InParanoid" id="A7S5H6"/>
<sequence length="190" mass="20882">MAEPEQVLLEPKGDKNHEKYVVNPGKGSSGRWLTKLQLALLALLVILLIIIIIILAAVLGVERAKNQREKTGIAGKDKDGGKTTTGPPSAKIWDKLRLPSTMTPMHYGLDMNIDPNQEKFSGHVVIHVNVTRETPYVMVHSQGLNITKVSVRNTASKVKIQFLVVEGATHSLPPTPRNAPPCSTLCPWDW</sequence>
<feature type="compositionally biased region" description="Basic and acidic residues" evidence="1">
    <location>
        <begin position="68"/>
        <end position="81"/>
    </location>
</feature>
<dbReference type="InterPro" id="IPR045357">
    <property type="entry name" value="Aminopeptidase_N-like_N"/>
</dbReference>
<dbReference type="AlphaFoldDB" id="A7S5H6"/>
<keyword evidence="2" id="KW-0472">Membrane</keyword>
<proteinExistence type="predicted"/>
<dbReference type="EMBL" id="DS469583">
    <property type="protein sequence ID" value="EDO41011.1"/>
    <property type="molecule type" value="Genomic_DNA"/>
</dbReference>
<dbReference type="Pfam" id="PF17900">
    <property type="entry name" value="Peptidase_M1_N"/>
    <property type="match status" value="1"/>
</dbReference>
<protein>
    <recommendedName>
        <fullName evidence="3">Aminopeptidase N-like N-terminal domain-containing protein</fullName>
    </recommendedName>
</protein>
<evidence type="ECO:0000259" key="3">
    <source>
        <dbReference type="Pfam" id="PF17900"/>
    </source>
</evidence>
<evidence type="ECO:0000313" key="5">
    <source>
        <dbReference type="Proteomes" id="UP000001593"/>
    </source>
</evidence>
<feature type="domain" description="Aminopeptidase N-like N-terminal" evidence="3">
    <location>
        <begin position="104"/>
        <end position="167"/>
    </location>
</feature>
<accession>A7S5H6</accession>
<reference evidence="4 5" key="1">
    <citation type="journal article" date="2007" name="Science">
        <title>Sea anemone genome reveals ancestral eumetazoan gene repertoire and genomic organization.</title>
        <authorList>
            <person name="Putnam N.H."/>
            <person name="Srivastava M."/>
            <person name="Hellsten U."/>
            <person name="Dirks B."/>
            <person name="Chapman J."/>
            <person name="Salamov A."/>
            <person name="Terry A."/>
            <person name="Shapiro H."/>
            <person name="Lindquist E."/>
            <person name="Kapitonov V.V."/>
            <person name="Jurka J."/>
            <person name="Genikhovich G."/>
            <person name="Grigoriev I.V."/>
            <person name="Lucas S.M."/>
            <person name="Steele R.E."/>
            <person name="Finnerty J.R."/>
            <person name="Technau U."/>
            <person name="Martindale M.Q."/>
            <person name="Rokhsar D.S."/>
        </authorList>
    </citation>
    <scope>NUCLEOTIDE SEQUENCE [LARGE SCALE GENOMIC DNA]</scope>
    <source>
        <strain evidence="5">CH2 X CH6</strain>
    </source>
</reference>